<evidence type="ECO:0000313" key="4">
    <source>
        <dbReference type="Proteomes" id="UP000018460"/>
    </source>
</evidence>
<sequence length="133" mass="15905">MPCKNGTRAAHEHSKQQYERDRLYRQSEEPHYWVQLVEKVNQQRWSVLSRQDQHYFVISILIGEVLNGGFEQYFFNSSGDYYTQTKQVLIQYGEEDIFRLLLRAKQQIFAGQAVPAYCEQRRQLLQNIEAKQE</sequence>
<dbReference type="EMBL" id="APQD01000019">
    <property type="protein sequence ID" value="ENV82121.1"/>
    <property type="molecule type" value="Genomic_DNA"/>
</dbReference>
<dbReference type="PATRIC" id="fig|1120925.3.peg.2711"/>
<gene>
    <name evidence="3" type="ORF">F941_02566</name>
</gene>
<dbReference type="AlphaFoldDB" id="N9C9E2"/>
<feature type="compositionally biased region" description="Basic and acidic residues" evidence="1">
    <location>
        <begin position="9"/>
        <end position="21"/>
    </location>
</feature>
<feature type="region of interest" description="Disordered" evidence="1">
    <location>
        <begin position="1"/>
        <end position="21"/>
    </location>
</feature>
<dbReference type="OrthoDB" id="2216871at2"/>
<protein>
    <recommendedName>
        <fullName evidence="2">DNA mimic protein DMP19 C-terminal domain-containing protein</fullName>
    </recommendedName>
</protein>
<feature type="domain" description="DNA mimic protein DMP19 C-terminal" evidence="2">
    <location>
        <begin position="48"/>
        <end position="129"/>
    </location>
</feature>
<proteinExistence type="predicted"/>
<dbReference type="Pfam" id="PF14300">
    <property type="entry name" value="DMP19"/>
    <property type="match status" value="1"/>
</dbReference>
<dbReference type="eggNOG" id="ENOG5033A95">
    <property type="taxonomic scope" value="Bacteria"/>
</dbReference>
<evidence type="ECO:0000256" key="1">
    <source>
        <dbReference type="SAM" id="MobiDB-lite"/>
    </source>
</evidence>
<comment type="caution">
    <text evidence="3">The sequence shown here is derived from an EMBL/GenBank/DDBJ whole genome shotgun (WGS) entry which is preliminary data.</text>
</comment>
<evidence type="ECO:0000259" key="2">
    <source>
        <dbReference type="Pfam" id="PF14300"/>
    </source>
</evidence>
<name>N9C9E2_9GAMM</name>
<evidence type="ECO:0000313" key="3">
    <source>
        <dbReference type="EMBL" id="ENV82121.1"/>
    </source>
</evidence>
<dbReference type="InterPro" id="IPR025402">
    <property type="entry name" value="DMP19_C"/>
</dbReference>
<accession>N9C9E2</accession>
<reference evidence="3 4" key="1">
    <citation type="submission" date="2013-02" db="EMBL/GenBank/DDBJ databases">
        <title>The Genome Sequence of Acinetobacter bouvetii CIP 107468.</title>
        <authorList>
            <consortium name="The Broad Institute Genome Sequencing Platform"/>
            <consortium name="The Broad Institute Genome Sequencing Center for Infectious Disease"/>
            <person name="Cerqueira G."/>
            <person name="Feldgarden M."/>
            <person name="Courvalin P."/>
            <person name="Perichon B."/>
            <person name="Grillot-Courvalin C."/>
            <person name="Clermont D."/>
            <person name="Rocha E."/>
            <person name="Yoon E.-J."/>
            <person name="Nemec A."/>
            <person name="Walker B."/>
            <person name="Young S.K."/>
            <person name="Zeng Q."/>
            <person name="Gargeya S."/>
            <person name="Fitzgerald M."/>
            <person name="Haas B."/>
            <person name="Abouelleil A."/>
            <person name="Alvarado L."/>
            <person name="Arachchi H.M."/>
            <person name="Berlin A.M."/>
            <person name="Chapman S.B."/>
            <person name="Dewar J."/>
            <person name="Goldberg J."/>
            <person name="Griggs A."/>
            <person name="Gujja S."/>
            <person name="Hansen M."/>
            <person name="Howarth C."/>
            <person name="Imamovic A."/>
            <person name="Larimer J."/>
            <person name="McCowan C."/>
            <person name="Murphy C."/>
            <person name="Neiman D."/>
            <person name="Pearson M."/>
            <person name="Priest M."/>
            <person name="Roberts A."/>
            <person name="Saif S."/>
            <person name="Shea T."/>
            <person name="Sisk P."/>
            <person name="Sykes S."/>
            <person name="Wortman J."/>
            <person name="Nusbaum C."/>
            <person name="Birren B."/>
        </authorList>
    </citation>
    <scope>NUCLEOTIDE SEQUENCE [LARGE SCALE GENOMIC DNA]</scope>
    <source>
        <strain evidence="3 4">CIP 107468</strain>
    </source>
</reference>
<organism evidence="3 4">
    <name type="scientific">Acinetobacter bouvetii DSM 14964 = CIP 107468</name>
    <dbReference type="NCBI Taxonomy" id="1120925"/>
    <lineage>
        <taxon>Bacteria</taxon>
        <taxon>Pseudomonadati</taxon>
        <taxon>Pseudomonadota</taxon>
        <taxon>Gammaproteobacteria</taxon>
        <taxon>Moraxellales</taxon>
        <taxon>Moraxellaceae</taxon>
        <taxon>Acinetobacter</taxon>
    </lineage>
</organism>
<dbReference type="Proteomes" id="UP000018460">
    <property type="component" value="Unassembled WGS sequence"/>
</dbReference>
<keyword evidence="4" id="KW-1185">Reference proteome</keyword>
<dbReference type="Gene3D" id="1.20.1420.60">
    <property type="match status" value="1"/>
</dbReference>